<proteinExistence type="inferred from homology"/>
<sequence length="159" mass="17992">MPSSLAKVSLIVGAVGFVSYCVYFDRKRRNDPNFKEKLKAKRALAKKSGKNQDCEIPIFKDPADMQAFFLKEVQISDELMQIGQFDEAVLHLANAAVVCNQKSEFLGVMQKSLPPSAFQLLIQYYQIANERYIKKLLEDQAMSKMANGSKEFIDDADIE</sequence>
<feature type="transmembrane region" description="Helical" evidence="11">
    <location>
        <begin position="6"/>
        <end position="24"/>
    </location>
</feature>
<accession>A0A9Q0M6L1</accession>
<evidence type="ECO:0000256" key="6">
    <source>
        <dbReference type="ARBA" id="ARBA00022927"/>
    </source>
</evidence>
<dbReference type="SUPFAM" id="SSF47157">
    <property type="entry name" value="Mitochondrial import receptor subunit Tom20"/>
    <property type="match status" value="1"/>
</dbReference>
<keyword evidence="5 10" id="KW-1000">Mitochondrion outer membrane</keyword>
<comment type="caution">
    <text evidence="12">The sequence shown here is derived from an EMBL/GenBank/DDBJ whole genome shotgun (WGS) entry which is preliminary data.</text>
</comment>
<evidence type="ECO:0000256" key="11">
    <source>
        <dbReference type="SAM" id="Phobius"/>
    </source>
</evidence>
<dbReference type="GO" id="GO:0005742">
    <property type="term" value="C:mitochondrial outer membrane translocase complex"/>
    <property type="evidence" value="ECO:0007669"/>
    <property type="project" value="UniProtKB-UniRule"/>
</dbReference>
<evidence type="ECO:0000256" key="4">
    <source>
        <dbReference type="ARBA" id="ARBA00022692"/>
    </source>
</evidence>
<protein>
    <recommendedName>
        <fullName evidence="14">Mitochondrial import receptor subunit TOM20</fullName>
    </recommendedName>
</protein>
<dbReference type="PRINTS" id="PR00351">
    <property type="entry name" value="OM20RECEPTOR"/>
</dbReference>
<dbReference type="AlphaFoldDB" id="A0A9Q0M6L1"/>
<dbReference type="Proteomes" id="UP001142055">
    <property type="component" value="Chromosome 3"/>
</dbReference>
<dbReference type="InterPro" id="IPR022422">
    <property type="entry name" value="MAS20_rcpt_metazoan"/>
</dbReference>
<comment type="similarity">
    <text evidence="2 10">Belongs to the Tom20 family.</text>
</comment>
<dbReference type="InterPro" id="IPR002056">
    <property type="entry name" value="MAS20"/>
</dbReference>
<dbReference type="PANTHER" id="PTHR12430">
    <property type="entry name" value="MITOCHONDRIAL IMPORT RECEPTOR SUBUNIT TOM20"/>
    <property type="match status" value="1"/>
</dbReference>
<dbReference type="EMBL" id="JAPWDV010000003">
    <property type="protein sequence ID" value="KAJ6218432.1"/>
    <property type="molecule type" value="Genomic_DNA"/>
</dbReference>
<comment type="subcellular location">
    <subcellularLocation>
        <location evidence="1">Mitochondrion outer membrane</location>
        <topology evidence="1">Single-pass membrane protein</topology>
    </subcellularLocation>
</comment>
<evidence type="ECO:0000256" key="9">
    <source>
        <dbReference type="ARBA" id="ARBA00023136"/>
    </source>
</evidence>
<name>A0A9Q0M6L1_BLOTA</name>
<evidence type="ECO:0000256" key="1">
    <source>
        <dbReference type="ARBA" id="ARBA00004572"/>
    </source>
</evidence>
<dbReference type="PIRSF" id="PIRSF037707">
    <property type="entry name" value="MAS20_rcpt"/>
    <property type="match status" value="1"/>
</dbReference>
<organism evidence="12 13">
    <name type="scientific">Blomia tropicalis</name>
    <name type="common">Mite</name>
    <dbReference type="NCBI Taxonomy" id="40697"/>
    <lineage>
        <taxon>Eukaryota</taxon>
        <taxon>Metazoa</taxon>
        <taxon>Ecdysozoa</taxon>
        <taxon>Arthropoda</taxon>
        <taxon>Chelicerata</taxon>
        <taxon>Arachnida</taxon>
        <taxon>Acari</taxon>
        <taxon>Acariformes</taxon>
        <taxon>Sarcoptiformes</taxon>
        <taxon>Astigmata</taxon>
        <taxon>Glycyphagoidea</taxon>
        <taxon>Echimyopodidae</taxon>
        <taxon>Blomia</taxon>
    </lineage>
</organism>
<dbReference type="GO" id="GO:0030150">
    <property type="term" value="P:protein import into mitochondrial matrix"/>
    <property type="evidence" value="ECO:0007669"/>
    <property type="project" value="TreeGrafter"/>
</dbReference>
<gene>
    <name evidence="12" type="ORF">RDWZM_009589</name>
</gene>
<evidence type="ECO:0000256" key="5">
    <source>
        <dbReference type="ARBA" id="ARBA00022787"/>
    </source>
</evidence>
<keyword evidence="13" id="KW-1185">Reference proteome</keyword>
<evidence type="ECO:0000256" key="7">
    <source>
        <dbReference type="ARBA" id="ARBA00022989"/>
    </source>
</evidence>
<dbReference type="GO" id="GO:0016031">
    <property type="term" value="P:tRNA import into mitochondrion"/>
    <property type="evidence" value="ECO:0007669"/>
    <property type="project" value="TreeGrafter"/>
</dbReference>
<evidence type="ECO:0000313" key="13">
    <source>
        <dbReference type="Proteomes" id="UP001142055"/>
    </source>
</evidence>
<evidence type="ECO:0000256" key="2">
    <source>
        <dbReference type="ARBA" id="ARBA00005792"/>
    </source>
</evidence>
<dbReference type="OMA" id="HKRINAP"/>
<keyword evidence="4 11" id="KW-0812">Transmembrane</keyword>
<evidence type="ECO:0008006" key="14">
    <source>
        <dbReference type="Google" id="ProtNLM"/>
    </source>
</evidence>
<dbReference type="GO" id="GO:0006605">
    <property type="term" value="P:protein targeting"/>
    <property type="evidence" value="ECO:0007669"/>
    <property type="project" value="InterPro"/>
</dbReference>
<dbReference type="Pfam" id="PF02064">
    <property type="entry name" value="MAS20"/>
    <property type="match status" value="1"/>
</dbReference>
<dbReference type="GO" id="GO:0006886">
    <property type="term" value="P:intracellular protein transport"/>
    <property type="evidence" value="ECO:0007669"/>
    <property type="project" value="InterPro"/>
</dbReference>
<keyword evidence="9 10" id="KW-0472">Membrane</keyword>
<dbReference type="PANTHER" id="PTHR12430:SF0">
    <property type="entry name" value="TRANSLOCASE OF OUTER MITOCHONDRIAL MEMBRANE 20"/>
    <property type="match status" value="1"/>
</dbReference>
<evidence type="ECO:0000313" key="12">
    <source>
        <dbReference type="EMBL" id="KAJ6218432.1"/>
    </source>
</evidence>
<keyword evidence="7 11" id="KW-1133">Transmembrane helix</keyword>
<reference evidence="12" key="1">
    <citation type="submission" date="2022-12" db="EMBL/GenBank/DDBJ databases">
        <title>Genome assemblies of Blomia tropicalis.</title>
        <authorList>
            <person name="Cui Y."/>
        </authorList>
    </citation>
    <scope>NUCLEOTIDE SEQUENCE</scope>
    <source>
        <tissue evidence="12">Adult mites</tissue>
    </source>
</reference>
<keyword evidence="6" id="KW-0653">Protein transport</keyword>
<keyword evidence="3" id="KW-0813">Transport</keyword>
<keyword evidence="8 10" id="KW-0496">Mitochondrion</keyword>
<dbReference type="PRINTS" id="PR01989">
    <property type="entry name" value="EUOM20RECPTR"/>
</dbReference>
<dbReference type="GO" id="GO:0008320">
    <property type="term" value="F:protein transmembrane transporter activity"/>
    <property type="evidence" value="ECO:0007669"/>
    <property type="project" value="TreeGrafter"/>
</dbReference>
<evidence type="ECO:0000256" key="8">
    <source>
        <dbReference type="ARBA" id="ARBA00023128"/>
    </source>
</evidence>
<evidence type="ECO:0000256" key="10">
    <source>
        <dbReference type="PIRNR" id="PIRNR037707"/>
    </source>
</evidence>
<evidence type="ECO:0000256" key="3">
    <source>
        <dbReference type="ARBA" id="ARBA00022448"/>
    </source>
</evidence>
<dbReference type="OrthoDB" id="2154253at2759"/>
<dbReference type="InterPro" id="IPR023392">
    <property type="entry name" value="Tom20_dom_sf"/>
</dbReference>
<dbReference type="Gene3D" id="1.20.960.10">
    <property type="entry name" value="Mitochondrial outer membrane translocase complex, subunit Tom20 domain"/>
    <property type="match status" value="1"/>
</dbReference>
<dbReference type="GO" id="GO:0030943">
    <property type="term" value="F:mitochondrion targeting sequence binding"/>
    <property type="evidence" value="ECO:0007669"/>
    <property type="project" value="TreeGrafter"/>
</dbReference>